<dbReference type="SMART" id="SM00116">
    <property type="entry name" value="CBS"/>
    <property type="match status" value="2"/>
</dbReference>
<dbReference type="PROSITE" id="PS51371">
    <property type="entry name" value="CBS"/>
    <property type="match status" value="2"/>
</dbReference>
<name>D6XBA8_STRX2</name>
<gene>
    <name evidence="4" type="ORF">SSEG_11320</name>
</gene>
<feature type="domain" description="CBS" evidence="3">
    <location>
        <begin position="78"/>
        <end position="133"/>
    </location>
</feature>
<protein>
    <submittedName>
        <fullName evidence="4">Oxidoreductase</fullName>
    </submittedName>
</protein>
<dbReference type="Gene3D" id="3.10.580.10">
    <property type="entry name" value="CBS-domain"/>
    <property type="match status" value="1"/>
</dbReference>
<keyword evidence="1 2" id="KW-0129">CBS domain</keyword>
<dbReference type="SUPFAM" id="SSF54631">
    <property type="entry name" value="CBS-domain pair"/>
    <property type="match status" value="1"/>
</dbReference>
<dbReference type="PANTHER" id="PTHR43080:SF2">
    <property type="entry name" value="CBS DOMAIN-CONTAINING PROTEIN"/>
    <property type="match status" value="1"/>
</dbReference>
<keyword evidence="5" id="KW-1185">Reference proteome</keyword>
<dbReference type="eggNOG" id="COG0517">
    <property type="taxonomic scope" value="Bacteria"/>
</dbReference>
<dbReference type="CDD" id="cd04622">
    <property type="entry name" value="CBS_pair_HRP1_like"/>
    <property type="match status" value="1"/>
</dbReference>
<accession>D6XBA8</accession>
<reference evidence="4" key="1">
    <citation type="submission" date="2009-10" db="EMBL/GenBank/DDBJ databases">
        <title>The genome sequence of Streptomyces sviceus strain ATCC 29083.</title>
        <authorList>
            <consortium name="The Broad Institute Genome Sequencing Platform"/>
            <consortium name="Broad Institute Microbial Sequencing Center"/>
            <person name="Fischbach M."/>
            <person name="Godfrey P."/>
            <person name="Ward D."/>
            <person name="Young S."/>
            <person name="Zeng Q."/>
            <person name="Koehrsen M."/>
            <person name="Alvarado L."/>
            <person name="Berlin A.M."/>
            <person name="Bochicchio J."/>
            <person name="Borenstein D."/>
            <person name="Chapman S.B."/>
            <person name="Chen Z."/>
            <person name="Engels R."/>
            <person name="Freedman E."/>
            <person name="Gellesch M."/>
            <person name="Goldberg J."/>
            <person name="Griggs A."/>
            <person name="Gujja S."/>
            <person name="Heilman E.R."/>
            <person name="Heiman D.I."/>
            <person name="Hepburn T.A."/>
            <person name="Howarth C."/>
            <person name="Jen D."/>
            <person name="Larson L."/>
            <person name="Lewis B."/>
            <person name="Mehta T."/>
            <person name="Park D."/>
            <person name="Pearson M."/>
            <person name="Richards J."/>
            <person name="Roberts A."/>
            <person name="Saif S."/>
            <person name="Shea T.D."/>
            <person name="Shenoy N."/>
            <person name="Sisk P."/>
            <person name="Stolte C."/>
            <person name="Sykes S.N."/>
            <person name="Thomson T."/>
            <person name="Walk T."/>
            <person name="White J."/>
            <person name="Yandava C."/>
            <person name="Straight P."/>
            <person name="Clardy J."/>
            <person name="Hung D."/>
            <person name="Kolter R."/>
            <person name="Mekalanos J."/>
            <person name="Walker S."/>
            <person name="Walsh C.T."/>
            <person name="Wieland-Brown L.C."/>
            <person name="Haas B."/>
            <person name="Nusbaum C."/>
            <person name="Birren B."/>
        </authorList>
    </citation>
    <scope>NUCLEOTIDE SEQUENCE [LARGE SCALE GENOMIC DNA]</scope>
    <source>
        <strain evidence="4">ATCC 29083</strain>
    </source>
</reference>
<evidence type="ECO:0000313" key="4">
    <source>
        <dbReference type="EMBL" id="EFH29057.1"/>
    </source>
</evidence>
<dbReference type="InterPro" id="IPR046342">
    <property type="entry name" value="CBS_dom_sf"/>
</dbReference>
<sequence length="143" mass="15266">MRYVMTQHVSDIMTSAPVTVEPQTSVTAVARIMRDQDLGAVLVTDGDELRGLVTDRDLVVRSLAEGGDPEQITVAGACSDDLLTVTPEDDLDHAIELMREHAVRRIPVVDHGHAVGIVSLGDTAMERDPGSALGDISVARPNT</sequence>
<evidence type="ECO:0000313" key="5">
    <source>
        <dbReference type="Proteomes" id="UP000002785"/>
    </source>
</evidence>
<dbReference type="HOGENOM" id="CLU_040681_12_0_11"/>
<dbReference type="Proteomes" id="UP000002785">
    <property type="component" value="Chromosome"/>
</dbReference>
<dbReference type="InterPro" id="IPR051257">
    <property type="entry name" value="Diverse_CBS-Domain"/>
</dbReference>
<dbReference type="Pfam" id="PF00571">
    <property type="entry name" value="CBS"/>
    <property type="match status" value="2"/>
</dbReference>
<evidence type="ECO:0000259" key="3">
    <source>
        <dbReference type="PROSITE" id="PS51371"/>
    </source>
</evidence>
<feature type="domain" description="CBS" evidence="3">
    <location>
        <begin position="13"/>
        <end position="70"/>
    </location>
</feature>
<dbReference type="PANTHER" id="PTHR43080">
    <property type="entry name" value="CBS DOMAIN-CONTAINING PROTEIN CBSX3, MITOCHONDRIAL"/>
    <property type="match status" value="1"/>
</dbReference>
<dbReference type="AlphaFoldDB" id="D6XBA8"/>
<dbReference type="InterPro" id="IPR000644">
    <property type="entry name" value="CBS_dom"/>
</dbReference>
<dbReference type="EMBL" id="CM000951">
    <property type="protein sequence ID" value="EFH29057.1"/>
    <property type="molecule type" value="Genomic_DNA"/>
</dbReference>
<evidence type="ECO:0000256" key="1">
    <source>
        <dbReference type="ARBA" id="ARBA00023122"/>
    </source>
</evidence>
<evidence type="ECO:0000256" key="2">
    <source>
        <dbReference type="PROSITE-ProRule" id="PRU00703"/>
    </source>
</evidence>
<proteinExistence type="predicted"/>
<organism evidence="4 5">
    <name type="scientific">Streptomyces sviceus (strain ATCC 29083 / DSM 924 / JCM 4929 / NBRC 13980 / NCIMB 11184 / NRRL 5439 / UC 5370)</name>
    <dbReference type="NCBI Taxonomy" id="463191"/>
    <lineage>
        <taxon>Bacteria</taxon>
        <taxon>Bacillati</taxon>
        <taxon>Actinomycetota</taxon>
        <taxon>Actinomycetes</taxon>
        <taxon>Kitasatosporales</taxon>
        <taxon>Streptomycetaceae</taxon>
        <taxon>Streptomyces</taxon>
    </lineage>
</organism>